<feature type="region of interest" description="Disordered" evidence="1">
    <location>
        <begin position="1"/>
        <end position="24"/>
    </location>
</feature>
<gene>
    <name evidence="2" type="ORF">HOP59_17020</name>
</gene>
<evidence type="ECO:0000313" key="3">
    <source>
        <dbReference type="Proteomes" id="UP001320272"/>
    </source>
</evidence>
<evidence type="ECO:0000313" key="2">
    <source>
        <dbReference type="EMBL" id="MCE8025830.1"/>
    </source>
</evidence>
<name>A0ABS9AVR4_9GAMM</name>
<evidence type="ECO:0000256" key="1">
    <source>
        <dbReference type="SAM" id="MobiDB-lite"/>
    </source>
</evidence>
<sequence length="85" mass="9371">MTGLEWYRDAYPEADSGADDEHAAEVEEALADKPTTTSLARLIAEKQAEALGGLLAKYQRSAMVHPEALEAFIRREAAEPRRQAD</sequence>
<organism evidence="2 3">
    <name type="scientific">Billgrantia aerodenitrificans</name>
    <dbReference type="NCBI Taxonomy" id="2733483"/>
    <lineage>
        <taxon>Bacteria</taxon>
        <taxon>Pseudomonadati</taxon>
        <taxon>Pseudomonadota</taxon>
        <taxon>Gammaproteobacteria</taxon>
        <taxon>Oceanospirillales</taxon>
        <taxon>Halomonadaceae</taxon>
        <taxon>Billgrantia</taxon>
    </lineage>
</organism>
<feature type="compositionally biased region" description="Basic and acidic residues" evidence="1">
    <location>
        <begin position="1"/>
        <end position="11"/>
    </location>
</feature>
<reference evidence="2 3" key="1">
    <citation type="journal article" date="2021" name="Front. Microbiol.">
        <title>Aerobic Denitrification and Heterotrophic Sulfur Oxidation in the Genus Halomonas Revealed by Six Novel Species Characterizations and Genome-Based Analysis.</title>
        <authorList>
            <person name="Wang L."/>
            <person name="Shao Z."/>
        </authorList>
    </citation>
    <scope>NUCLEOTIDE SEQUENCE [LARGE SCALE GENOMIC DNA]</scope>
    <source>
        <strain evidence="2 3">MCCC 1A11058</strain>
    </source>
</reference>
<dbReference type="EMBL" id="JABFTV010000009">
    <property type="protein sequence ID" value="MCE8025830.1"/>
    <property type="molecule type" value="Genomic_DNA"/>
</dbReference>
<dbReference type="Proteomes" id="UP001320272">
    <property type="component" value="Unassembled WGS sequence"/>
</dbReference>
<protein>
    <submittedName>
        <fullName evidence="2">Uncharacterized protein</fullName>
    </submittedName>
</protein>
<dbReference type="RefSeq" id="WP_234254760.1">
    <property type="nucleotide sequence ID" value="NZ_JABFTV010000009.1"/>
</dbReference>
<accession>A0ABS9AVR4</accession>
<keyword evidence="3" id="KW-1185">Reference proteome</keyword>
<proteinExistence type="predicted"/>
<comment type="caution">
    <text evidence="2">The sequence shown here is derived from an EMBL/GenBank/DDBJ whole genome shotgun (WGS) entry which is preliminary data.</text>
</comment>